<dbReference type="KEGG" id="fte:Fluta_0315"/>
<evidence type="ECO:0000313" key="2">
    <source>
        <dbReference type="EMBL" id="AEA42324.1"/>
    </source>
</evidence>
<dbReference type="RefSeq" id="WP_013685098.1">
    <property type="nucleotide sequence ID" value="NC_015321.1"/>
</dbReference>
<feature type="transmembrane region" description="Helical" evidence="1">
    <location>
        <begin position="24"/>
        <end position="51"/>
    </location>
</feature>
<dbReference type="EMBL" id="CP002542">
    <property type="protein sequence ID" value="AEA42324.1"/>
    <property type="molecule type" value="Genomic_DNA"/>
</dbReference>
<reference evidence="2 3" key="1">
    <citation type="journal article" date="2011" name="Stand. Genomic Sci.">
        <title>Complete genome sequence of the gliding freshwater bacterium Fluviicola taffensis type strain (RW262).</title>
        <authorList>
            <person name="Woyke T."/>
            <person name="Chertkov O."/>
            <person name="Lapidus A."/>
            <person name="Nolan M."/>
            <person name="Lucas S."/>
            <person name="Del Rio T.G."/>
            <person name="Tice H."/>
            <person name="Cheng J.F."/>
            <person name="Tapia R."/>
            <person name="Han C."/>
            <person name="Goodwin L."/>
            <person name="Pitluck S."/>
            <person name="Liolios K."/>
            <person name="Pagani I."/>
            <person name="Ivanova N."/>
            <person name="Huntemann M."/>
            <person name="Mavromatis K."/>
            <person name="Mikhailova N."/>
            <person name="Pati A."/>
            <person name="Chen A."/>
            <person name="Palaniappan K."/>
            <person name="Land M."/>
            <person name="Hauser L."/>
            <person name="Brambilla E.M."/>
            <person name="Rohde M."/>
            <person name="Mwirichia R."/>
            <person name="Sikorski J."/>
            <person name="Tindall B.J."/>
            <person name="Goker M."/>
            <person name="Bristow J."/>
            <person name="Eisen J.A."/>
            <person name="Markowitz V."/>
            <person name="Hugenholtz P."/>
            <person name="Klenk H.P."/>
            <person name="Kyrpides N.C."/>
        </authorList>
    </citation>
    <scope>NUCLEOTIDE SEQUENCE [LARGE SCALE GENOMIC DNA]</scope>
    <source>
        <strain evidence="3">DSM 16823 / RW262 / RW262</strain>
    </source>
</reference>
<evidence type="ECO:0008006" key="4">
    <source>
        <dbReference type="Google" id="ProtNLM"/>
    </source>
</evidence>
<evidence type="ECO:0000256" key="1">
    <source>
        <dbReference type="SAM" id="Phobius"/>
    </source>
</evidence>
<gene>
    <name evidence="2" type="ordered locus">Fluta_0315</name>
</gene>
<dbReference type="STRING" id="755732.Fluta_0315"/>
<proteinExistence type="predicted"/>
<sequence length="175" mass="20086">MDILDQPTSLHFKNGKVFPPNVVFMGYIVVGAAVAVFILGNIFIGFGVLLLSLFLSFTNYGVEIDPETFTISEYTSYLGFIKIKKKIDFRKYAIITVVPSKQSNTMYARTNTSTNYTDYYHSVCLLTKQYRGKRELTKFTQKAQGVEVAKNLGHRMNLEYFDYDPRVIRDKMLGR</sequence>
<reference evidence="3" key="2">
    <citation type="submission" date="2011-02" db="EMBL/GenBank/DDBJ databases">
        <title>The complete genome of Fluviicola taffensis DSM 16823.</title>
        <authorList>
            <consortium name="US DOE Joint Genome Institute (JGI-PGF)"/>
            <person name="Lucas S."/>
            <person name="Copeland A."/>
            <person name="Lapidus A."/>
            <person name="Bruce D."/>
            <person name="Goodwin L."/>
            <person name="Pitluck S."/>
            <person name="Kyrpides N."/>
            <person name="Mavromatis K."/>
            <person name="Ivanova N."/>
            <person name="Mikhailova N."/>
            <person name="Pagani I."/>
            <person name="Chertkov O."/>
            <person name="Detter J.C."/>
            <person name="Han C."/>
            <person name="Tapia R."/>
            <person name="Land M."/>
            <person name="Hauser L."/>
            <person name="Markowitz V."/>
            <person name="Cheng J.-F."/>
            <person name="Hugenholtz P."/>
            <person name="Woyke T."/>
            <person name="Wu D."/>
            <person name="Tindall B."/>
            <person name="Pomrenke H.G."/>
            <person name="Brambilla E."/>
            <person name="Klenk H.-P."/>
            <person name="Eisen J.A."/>
        </authorList>
    </citation>
    <scope>NUCLEOTIDE SEQUENCE [LARGE SCALE GENOMIC DNA]</scope>
    <source>
        <strain evidence="3">DSM 16823 / RW262 / RW262</strain>
    </source>
</reference>
<evidence type="ECO:0000313" key="3">
    <source>
        <dbReference type="Proteomes" id="UP000007463"/>
    </source>
</evidence>
<protein>
    <recommendedName>
        <fullName evidence="4">Transmembrane protein</fullName>
    </recommendedName>
</protein>
<keyword evidence="1" id="KW-0472">Membrane</keyword>
<accession>F2IDE8</accession>
<dbReference type="HOGENOM" id="CLU_1530364_0_0_10"/>
<dbReference type="Proteomes" id="UP000007463">
    <property type="component" value="Chromosome"/>
</dbReference>
<organism evidence="2 3">
    <name type="scientific">Fluviicola taffensis (strain DSM 16823 / NCIMB 13979 / RW262)</name>
    <dbReference type="NCBI Taxonomy" id="755732"/>
    <lineage>
        <taxon>Bacteria</taxon>
        <taxon>Pseudomonadati</taxon>
        <taxon>Bacteroidota</taxon>
        <taxon>Flavobacteriia</taxon>
        <taxon>Flavobacteriales</taxon>
        <taxon>Crocinitomicaceae</taxon>
        <taxon>Fluviicola</taxon>
    </lineage>
</organism>
<keyword evidence="1" id="KW-0812">Transmembrane</keyword>
<dbReference type="AlphaFoldDB" id="F2IDE8"/>
<name>F2IDE8_FLUTR</name>
<keyword evidence="3" id="KW-1185">Reference proteome</keyword>
<keyword evidence="1" id="KW-1133">Transmembrane helix</keyword>